<evidence type="ECO:0000256" key="1">
    <source>
        <dbReference type="SAM" id="Phobius"/>
    </source>
</evidence>
<gene>
    <name evidence="2" type="ORF">TRFO_33310</name>
</gene>
<feature type="transmembrane region" description="Helical" evidence="1">
    <location>
        <begin position="121"/>
        <end position="143"/>
    </location>
</feature>
<dbReference type="AlphaFoldDB" id="A0A1J4JN05"/>
<dbReference type="VEuPathDB" id="TrichDB:TRFO_33310"/>
<comment type="caution">
    <text evidence="2">The sequence shown here is derived from an EMBL/GenBank/DDBJ whole genome shotgun (WGS) entry which is preliminary data.</text>
</comment>
<keyword evidence="1" id="KW-1133">Transmembrane helix</keyword>
<dbReference type="EMBL" id="MLAK01000972">
    <property type="protein sequence ID" value="OHT00074.1"/>
    <property type="molecule type" value="Genomic_DNA"/>
</dbReference>
<accession>A0A1J4JN05</accession>
<dbReference type="GeneID" id="94843712"/>
<reference evidence="2" key="1">
    <citation type="submission" date="2016-10" db="EMBL/GenBank/DDBJ databases">
        <authorList>
            <person name="Benchimol M."/>
            <person name="Almeida L.G."/>
            <person name="Vasconcelos A.T."/>
            <person name="Perreira-Neves A."/>
            <person name="Rosa I.A."/>
            <person name="Tasca T."/>
            <person name="Bogo M.R."/>
            <person name="de Souza W."/>
        </authorList>
    </citation>
    <scope>NUCLEOTIDE SEQUENCE [LARGE SCALE GENOMIC DNA]</scope>
    <source>
        <strain evidence="2">K</strain>
    </source>
</reference>
<keyword evidence="1" id="KW-0472">Membrane</keyword>
<dbReference type="Proteomes" id="UP000179807">
    <property type="component" value="Unassembled WGS sequence"/>
</dbReference>
<proteinExistence type="predicted"/>
<evidence type="ECO:0000313" key="3">
    <source>
        <dbReference type="Proteomes" id="UP000179807"/>
    </source>
</evidence>
<dbReference type="RefSeq" id="XP_068353210.1">
    <property type="nucleotide sequence ID" value="XM_068509008.1"/>
</dbReference>
<dbReference type="OrthoDB" id="10471835at2759"/>
<evidence type="ECO:0000313" key="2">
    <source>
        <dbReference type="EMBL" id="OHT00074.1"/>
    </source>
</evidence>
<protein>
    <submittedName>
        <fullName evidence="2">Uncharacterized protein</fullName>
    </submittedName>
</protein>
<organism evidence="2 3">
    <name type="scientific">Tritrichomonas foetus</name>
    <dbReference type="NCBI Taxonomy" id="1144522"/>
    <lineage>
        <taxon>Eukaryota</taxon>
        <taxon>Metamonada</taxon>
        <taxon>Parabasalia</taxon>
        <taxon>Tritrichomonadida</taxon>
        <taxon>Tritrichomonadidae</taxon>
        <taxon>Tritrichomonas</taxon>
    </lineage>
</organism>
<keyword evidence="3" id="KW-1185">Reference proteome</keyword>
<name>A0A1J4JN05_9EUKA</name>
<keyword evidence="1" id="KW-0812">Transmembrane</keyword>
<feature type="transmembrane region" description="Helical" evidence="1">
    <location>
        <begin position="149"/>
        <end position="171"/>
    </location>
</feature>
<sequence>MSVEKSIQQLIIPQEFEHNAPPPNITNFNIIVRASIPDPDRPTRRKKSKKLINAQPDLKVGDLIKKFLDMEPDFEGHDFFMRYNHRLYKNGTLGFAGITSSREVELISLESEQTASRNEGFIFSFWSLVPLMISISFLVPGLAGTFDTVYRGLFVLCGTIVGLPATILFIIGVSELYSSKVTVSFVNNDWFGPCQCACCMKSVDDDRLLLDAEDESDIDTEMFATNNEII</sequence>